<keyword evidence="1" id="KW-0812">Transmembrane</keyword>
<evidence type="ECO:0000313" key="3">
    <source>
        <dbReference type="Proteomes" id="UP000194420"/>
    </source>
</evidence>
<feature type="transmembrane region" description="Helical" evidence="1">
    <location>
        <begin position="16"/>
        <end position="32"/>
    </location>
</feature>
<keyword evidence="3" id="KW-1185">Reference proteome</keyword>
<keyword evidence="1" id="KW-1133">Transmembrane helix</keyword>
<dbReference type="RefSeq" id="WP_086437156.1">
    <property type="nucleotide sequence ID" value="NZ_FXWG01000002.1"/>
</dbReference>
<evidence type="ECO:0000256" key="1">
    <source>
        <dbReference type="SAM" id="Phobius"/>
    </source>
</evidence>
<dbReference type="EMBL" id="FXWG01000002">
    <property type="protein sequence ID" value="SMQ68935.1"/>
    <property type="molecule type" value="Genomic_DNA"/>
</dbReference>
<gene>
    <name evidence="2" type="ORF">SAMN06297468_1205</name>
</gene>
<dbReference type="Proteomes" id="UP000194420">
    <property type="component" value="Unassembled WGS sequence"/>
</dbReference>
<protein>
    <submittedName>
        <fullName evidence="2">Uncharacterized protein</fullName>
    </submittedName>
</protein>
<organism evidence="2 3">
    <name type="scientific">Altererythrobacter xiamenensis</name>
    <dbReference type="NCBI Taxonomy" id="1316679"/>
    <lineage>
        <taxon>Bacteria</taxon>
        <taxon>Pseudomonadati</taxon>
        <taxon>Pseudomonadota</taxon>
        <taxon>Alphaproteobacteria</taxon>
        <taxon>Sphingomonadales</taxon>
        <taxon>Erythrobacteraceae</taxon>
        <taxon>Altererythrobacter</taxon>
    </lineage>
</organism>
<sequence length="64" mass="6980">MIPGMNDLLAPDMQKILAFLIPALIALSILVMNMSRGFSTEGTVAMVFFAAIAIYFVPTLLEVF</sequence>
<reference evidence="3" key="1">
    <citation type="submission" date="2017-04" db="EMBL/GenBank/DDBJ databases">
        <authorList>
            <person name="Varghese N."/>
            <person name="Submissions S."/>
        </authorList>
    </citation>
    <scope>NUCLEOTIDE SEQUENCE [LARGE SCALE GENOMIC DNA]</scope>
</reference>
<evidence type="ECO:0000313" key="2">
    <source>
        <dbReference type="EMBL" id="SMQ68935.1"/>
    </source>
</evidence>
<dbReference type="AlphaFoldDB" id="A0A1Y6F263"/>
<keyword evidence="1" id="KW-0472">Membrane</keyword>
<name>A0A1Y6F263_9SPHN</name>
<accession>A0A1Y6F263</accession>
<proteinExistence type="predicted"/>
<feature type="transmembrane region" description="Helical" evidence="1">
    <location>
        <begin position="44"/>
        <end position="61"/>
    </location>
</feature>